<feature type="signal peptide" evidence="1">
    <location>
        <begin position="1"/>
        <end position="18"/>
    </location>
</feature>
<comment type="caution">
    <text evidence="2">The sequence shown here is derived from an EMBL/GenBank/DDBJ whole genome shotgun (WGS) entry which is preliminary data.</text>
</comment>
<dbReference type="Proteomes" id="UP000566819">
    <property type="component" value="Unassembled WGS sequence"/>
</dbReference>
<evidence type="ECO:0000256" key="1">
    <source>
        <dbReference type="SAM" id="SignalP"/>
    </source>
</evidence>
<evidence type="ECO:0000313" key="2">
    <source>
        <dbReference type="EMBL" id="KAF4637388.1"/>
    </source>
</evidence>
<evidence type="ECO:0000313" key="3">
    <source>
        <dbReference type="Proteomes" id="UP000566819"/>
    </source>
</evidence>
<accession>A0A8H4RXJ4</accession>
<protein>
    <submittedName>
        <fullName evidence="2">Uncharacterized protein</fullName>
    </submittedName>
</protein>
<sequence>MKITSLILLGAFIASAAAAAACPGQSDTMDSLANKLASRDSSLDPYEMIGDLATTSAKTPTGQAVQDILLGNANPYSDNGYNNIL</sequence>
<organism evidence="2 3">
    <name type="scientific">Cudoniella acicularis</name>
    <dbReference type="NCBI Taxonomy" id="354080"/>
    <lineage>
        <taxon>Eukaryota</taxon>
        <taxon>Fungi</taxon>
        <taxon>Dikarya</taxon>
        <taxon>Ascomycota</taxon>
        <taxon>Pezizomycotina</taxon>
        <taxon>Leotiomycetes</taxon>
        <taxon>Helotiales</taxon>
        <taxon>Tricladiaceae</taxon>
        <taxon>Cudoniella</taxon>
    </lineage>
</organism>
<dbReference type="AlphaFoldDB" id="A0A8H4RXJ4"/>
<name>A0A8H4RXJ4_9HELO</name>
<keyword evidence="3" id="KW-1185">Reference proteome</keyword>
<keyword evidence="1" id="KW-0732">Signal</keyword>
<gene>
    <name evidence="2" type="ORF">G7Y89_g682</name>
</gene>
<proteinExistence type="predicted"/>
<feature type="chain" id="PRO_5034149264" evidence="1">
    <location>
        <begin position="19"/>
        <end position="85"/>
    </location>
</feature>
<dbReference type="EMBL" id="JAAMPI010000024">
    <property type="protein sequence ID" value="KAF4637388.1"/>
    <property type="molecule type" value="Genomic_DNA"/>
</dbReference>
<dbReference type="PROSITE" id="PS51257">
    <property type="entry name" value="PROKAR_LIPOPROTEIN"/>
    <property type="match status" value="1"/>
</dbReference>
<reference evidence="2 3" key="1">
    <citation type="submission" date="2020-03" db="EMBL/GenBank/DDBJ databases">
        <title>Draft Genome Sequence of Cudoniella acicularis.</title>
        <authorList>
            <person name="Buettner E."/>
            <person name="Kellner H."/>
        </authorList>
    </citation>
    <scope>NUCLEOTIDE SEQUENCE [LARGE SCALE GENOMIC DNA]</scope>
    <source>
        <strain evidence="2 3">DSM 108380</strain>
    </source>
</reference>